<name>M2XGD8_GALSU</name>
<protein>
    <submittedName>
        <fullName evidence="3">Uncharacterized protein</fullName>
    </submittedName>
</protein>
<keyword evidence="2" id="KW-0732">Signal</keyword>
<dbReference type="OrthoDB" id="6854at2759"/>
<dbReference type="RefSeq" id="XP_005705637.1">
    <property type="nucleotide sequence ID" value="XM_005705580.1"/>
</dbReference>
<evidence type="ECO:0000256" key="2">
    <source>
        <dbReference type="SAM" id="SignalP"/>
    </source>
</evidence>
<evidence type="ECO:0000313" key="3">
    <source>
        <dbReference type="EMBL" id="EME29117.1"/>
    </source>
</evidence>
<feature type="chain" id="PRO_5004029219" evidence="2">
    <location>
        <begin position="24"/>
        <end position="675"/>
    </location>
</feature>
<reference evidence="4" key="1">
    <citation type="journal article" date="2013" name="Science">
        <title>Gene transfer from bacteria and archaea facilitated evolution of an extremophilic eukaryote.</title>
        <authorList>
            <person name="Schonknecht G."/>
            <person name="Chen W.H."/>
            <person name="Ternes C.M."/>
            <person name="Barbier G.G."/>
            <person name="Shrestha R.P."/>
            <person name="Stanke M."/>
            <person name="Brautigam A."/>
            <person name="Baker B.J."/>
            <person name="Banfield J.F."/>
            <person name="Garavito R.M."/>
            <person name="Carr K."/>
            <person name="Wilkerson C."/>
            <person name="Rensing S.A."/>
            <person name="Gagneul D."/>
            <person name="Dickenson N.E."/>
            <person name="Oesterhelt C."/>
            <person name="Lercher M.J."/>
            <person name="Weber A.P."/>
        </authorList>
    </citation>
    <scope>NUCLEOTIDE SEQUENCE [LARGE SCALE GENOMIC DNA]</scope>
    <source>
        <strain evidence="4">074W</strain>
    </source>
</reference>
<gene>
    <name evidence="3" type="ORF">Gasu_35060</name>
</gene>
<sequence length="675" mass="72618">MRNYHLILTILCLTSAILPLVQAQGKTCQSQAGAEVSWTYDGSSNSTIIWNFTNPTSEERSVVLIRGATGTSSSSGVPAYAFGNAYFPAYAVDGLAEFYSKPTASDTKDSDTPLMLLEYLTSSSSTTYHKGVAFVFILKPGTTFTILEGGFDDIVPYCQTLLDVEYYDTKTVNIDYGFLSQCLEFGFICEPDPFNVTTAIYRPVNGSYLSQSDFWPSEGDTITIYGSSSSSSSNTSPTSTPTPTPVPSPSQTILATSTLGDFSYMQSLGSISKNVTYAFCPNGSVVTGIENYVETSRRLKAIRLLCSDGSVSGTIGVSSLNSLTKQEQKCPSPGIRSIGGKSHTMYSTNIPVRAVWDIQTFCSNGNYSSLTSHEQEFDTMQYTICPFGTVANGIKAEIYQSYDIIATITLECETLNATSSKKNNPTPTPVPSTPTATPVPSTPTPTPTATCVSILKETSSSKGQWTIGTAGTYGVETFGLGGASKTYAQVFCEENATVSGVESYIRSGHLVAFRLLCSDGSQTSLLGSQNTSGTTHSRFYCDSYGVWGLGGKSNQIWPGLLAENELWDIRVLCQSGNYSSLTSHTNEYDGPESYALCATNQVLQGVHVSQYSDDNYLGSVRGYCVAVNTSLATIKNSGLTMLKRTPVSTRTIRAHSRDVVDHYIQASISRQRGGI</sequence>
<dbReference type="EMBL" id="KB454512">
    <property type="protein sequence ID" value="EME29117.1"/>
    <property type="molecule type" value="Genomic_DNA"/>
</dbReference>
<dbReference type="GeneID" id="17087939"/>
<feature type="region of interest" description="Disordered" evidence="1">
    <location>
        <begin position="226"/>
        <end position="250"/>
    </location>
</feature>
<evidence type="ECO:0000313" key="4">
    <source>
        <dbReference type="Proteomes" id="UP000030680"/>
    </source>
</evidence>
<dbReference type="KEGG" id="gsl:Gasu_35060"/>
<dbReference type="Proteomes" id="UP000030680">
    <property type="component" value="Unassembled WGS sequence"/>
</dbReference>
<proteinExistence type="predicted"/>
<feature type="region of interest" description="Disordered" evidence="1">
    <location>
        <begin position="418"/>
        <end position="448"/>
    </location>
</feature>
<feature type="signal peptide" evidence="2">
    <location>
        <begin position="1"/>
        <end position="23"/>
    </location>
</feature>
<evidence type="ECO:0000256" key="1">
    <source>
        <dbReference type="SAM" id="MobiDB-lite"/>
    </source>
</evidence>
<dbReference type="Gramene" id="EME29117">
    <property type="protein sequence ID" value="EME29117"/>
    <property type="gene ID" value="Gasu_35060"/>
</dbReference>
<dbReference type="AlphaFoldDB" id="M2XGD8"/>
<keyword evidence="4" id="KW-1185">Reference proteome</keyword>
<organism evidence="3 4">
    <name type="scientific">Galdieria sulphuraria</name>
    <name type="common">Red alga</name>
    <dbReference type="NCBI Taxonomy" id="130081"/>
    <lineage>
        <taxon>Eukaryota</taxon>
        <taxon>Rhodophyta</taxon>
        <taxon>Bangiophyceae</taxon>
        <taxon>Galdieriales</taxon>
        <taxon>Galdieriaceae</taxon>
        <taxon>Galdieria</taxon>
    </lineage>
</organism>
<accession>M2XGD8</accession>
<feature type="compositionally biased region" description="Low complexity" evidence="1">
    <location>
        <begin position="227"/>
        <end position="239"/>
    </location>
</feature>